<keyword evidence="3 6" id="KW-0812">Transmembrane</keyword>
<dbReference type="EMBL" id="AMXN01000004">
    <property type="protein sequence ID" value="ELS61082.1"/>
    <property type="molecule type" value="Genomic_DNA"/>
</dbReference>
<feature type="transmembrane region" description="Helical" evidence="6">
    <location>
        <begin position="145"/>
        <end position="164"/>
    </location>
</feature>
<keyword evidence="5 6" id="KW-0472">Membrane</keyword>
<evidence type="ECO:0000256" key="3">
    <source>
        <dbReference type="ARBA" id="ARBA00022692"/>
    </source>
</evidence>
<accession>A0A9W5PCT5</accession>
<keyword evidence="8" id="KW-1185">Reference proteome</keyword>
<dbReference type="PANTHER" id="PTHR33545:SF9">
    <property type="entry name" value="UPF0750 MEMBRANE PROTEIN YITE"/>
    <property type="match status" value="1"/>
</dbReference>
<keyword evidence="2" id="KW-1003">Cell membrane</keyword>
<evidence type="ECO:0000256" key="6">
    <source>
        <dbReference type="SAM" id="Phobius"/>
    </source>
</evidence>
<evidence type="ECO:0000256" key="1">
    <source>
        <dbReference type="ARBA" id="ARBA00004651"/>
    </source>
</evidence>
<feature type="transmembrane region" description="Helical" evidence="6">
    <location>
        <begin position="49"/>
        <end position="69"/>
    </location>
</feature>
<gene>
    <name evidence="7" type="ORF">BSI_25420</name>
</gene>
<evidence type="ECO:0000313" key="8">
    <source>
        <dbReference type="Proteomes" id="UP000011182"/>
    </source>
</evidence>
<dbReference type="PANTHER" id="PTHR33545">
    <property type="entry name" value="UPF0750 MEMBRANE PROTEIN YITT-RELATED"/>
    <property type="match status" value="1"/>
</dbReference>
<proteinExistence type="predicted"/>
<dbReference type="InterPro" id="IPR051461">
    <property type="entry name" value="UPF0750_membrane"/>
</dbReference>
<keyword evidence="4 6" id="KW-1133">Transmembrane helix</keyword>
<name>A0A9W5PCT5_9BACI</name>
<protein>
    <submittedName>
        <fullName evidence="7">Sporulation membrane protein YitE</fullName>
    </submittedName>
</protein>
<evidence type="ECO:0000256" key="5">
    <source>
        <dbReference type="ARBA" id="ARBA00023136"/>
    </source>
</evidence>
<feature type="transmembrane region" description="Helical" evidence="6">
    <location>
        <begin position="121"/>
        <end position="139"/>
    </location>
</feature>
<dbReference type="Pfam" id="PF02588">
    <property type="entry name" value="YitT_membrane"/>
    <property type="match status" value="1"/>
</dbReference>
<comment type="subcellular location">
    <subcellularLocation>
        <location evidence="1">Cell membrane</location>
        <topology evidence="1">Multi-pass membrane protein</topology>
    </subcellularLocation>
</comment>
<dbReference type="Proteomes" id="UP000011182">
    <property type="component" value="Unassembled WGS sequence"/>
</dbReference>
<dbReference type="GO" id="GO:0005886">
    <property type="term" value="C:plasma membrane"/>
    <property type="evidence" value="ECO:0007669"/>
    <property type="project" value="UniProtKB-SubCell"/>
</dbReference>
<evidence type="ECO:0000256" key="2">
    <source>
        <dbReference type="ARBA" id="ARBA00022475"/>
    </source>
</evidence>
<evidence type="ECO:0000313" key="7">
    <source>
        <dbReference type="EMBL" id="ELS61082.1"/>
    </source>
</evidence>
<comment type="caution">
    <text evidence="7">The sequence shown here is derived from an EMBL/GenBank/DDBJ whole genome shotgun (WGS) entry which is preliminary data.</text>
</comment>
<evidence type="ECO:0000256" key="4">
    <source>
        <dbReference type="ARBA" id="ARBA00022989"/>
    </source>
</evidence>
<feature type="transmembrane region" description="Helical" evidence="6">
    <location>
        <begin position="192"/>
        <end position="217"/>
    </location>
</feature>
<dbReference type="AlphaFoldDB" id="A0A9W5PCT5"/>
<reference evidence="7 8" key="1">
    <citation type="journal article" date="2014" name="Syst. Appl. Microbiol.">
        <title>Genomic insights into the taxonomic status of the three subspecies of Bacillus subtilis.</title>
        <authorList>
            <person name="Yi H."/>
            <person name="Chun J."/>
            <person name="Cha C.J."/>
        </authorList>
    </citation>
    <scope>NUCLEOTIDE SEQUENCE [LARGE SCALE GENOMIC DNA]</scope>
    <source>
        <strain evidence="7 8">KCTC 13429</strain>
    </source>
</reference>
<feature type="transmembrane region" description="Helical" evidence="6">
    <location>
        <begin position="89"/>
        <end position="109"/>
    </location>
</feature>
<dbReference type="InterPro" id="IPR003740">
    <property type="entry name" value="YitT"/>
</dbReference>
<sequence>MGWLSILNWAISLFADINNGQPHKMETADKSFHKGVNDLMAELLTKAKLTFMIVVGGVLQGLGMSLFLFPHDIPTGGAAGIAVLLHYLFQIPHGFSVWAVNVSMLFTALKWLEMRTFTGTLASITVTSVSVLIFDAIFPDITSNLWLDLASGAVLLGLGIGLLYKYKISNGGFGALALMISIYRGGNPGTILLIMNCIIFMVTASIIAWGIVIQALICQVISTRVIDFIYNIRLTSLPYLTPMYRHKK</sequence>
<organism evidence="7 8">
    <name type="scientific">Bacillus inaquosorum KCTC 13429</name>
    <dbReference type="NCBI Taxonomy" id="1236548"/>
    <lineage>
        <taxon>Bacteria</taxon>
        <taxon>Bacillati</taxon>
        <taxon>Bacillota</taxon>
        <taxon>Bacilli</taxon>
        <taxon>Bacillales</taxon>
        <taxon>Bacillaceae</taxon>
        <taxon>Bacillus</taxon>
    </lineage>
</organism>